<name>A0ABS3TKF0_9PSED</name>
<dbReference type="InterPro" id="IPR052399">
    <property type="entry name" value="Phage_Baseplate_Assmbl_Protein"/>
</dbReference>
<keyword evidence="6" id="KW-1185">Reference proteome</keyword>
<dbReference type="PANTHER" id="PTHR37829">
    <property type="entry name" value="PHAGE-LIKE ELEMENT PBSX PROTEIN XKDT"/>
    <property type="match status" value="1"/>
</dbReference>
<evidence type="ECO:0000256" key="1">
    <source>
        <dbReference type="ARBA" id="ARBA00038087"/>
    </source>
</evidence>
<dbReference type="PANTHER" id="PTHR37829:SF3">
    <property type="entry name" value="PROTEIN JAYE-RELATED"/>
    <property type="match status" value="1"/>
</dbReference>
<sequence length="364" mass="38348">MPFARPTLTELIKRVTSDIASRLVSQAGSVLRRSLIGILGRVYAGAVHLLYGYLDWIARQAIPDTAESEYLERWAAIWKITRRPATFAVGPVEVTANAPITLLAGTMFQRQDGAQYASLVDVDLVAGTNAVDLLAVEPGAAANTPAGISLTLLSPVAGVQSTATILGDGIRSGTDVEDDASLCERLLARIQQPPQGGAVSDYVAWAKEVPGVTRVWVYPMQMGPGTVTVMFTTDDDPISPIPDAATVAEVQAHIDEERPVTATVYVVAPVGDPLNFTIKLSPNTASVRAAVTAELSDLLLREAEPGGTILISHIREAVSIAAGEVDNQVIAPAADVVSPQGHMSLMGTITFQSLQEGSDGAFGR</sequence>
<dbReference type="Pfam" id="PF26078">
    <property type="entry name" value="Baseplate_J_M"/>
    <property type="match status" value="1"/>
</dbReference>
<dbReference type="EMBL" id="JAELYA010000001">
    <property type="protein sequence ID" value="MBO3274120.1"/>
    <property type="molecule type" value="Genomic_DNA"/>
</dbReference>
<evidence type="ECO:0000259" key="2">
    <source>
        <dbReference type="Pfam" id="PF04865"/>
    </source>
</evidence>
<accession>A0ABS3TKF0</accession>
<organism evidence="5 6">
    <name type="scientific">Pseudomonas schmalbachii</name>
    <dbReference type="NCBI Taxonomy" id="2816993"/>
    <lineage>
        <taxon>Bacteria</taxon>
        <taxon>Pseudomonadati</taxon>
        <taxon>Pseudomonadota</taxon>
        <taxon>Gammaproteobacteria</taxon>
        <taxon>Pseudomonadales</taxon>
        <taxon>Pseudomonadaceae</taxon>
        <taxon>Pseudomonas</taxon>
    </lineage>
</organism>
<feature type="domain" description="Baseplate protein J-like barrel" evidence="2">
    <location>
        <begin position="92"/>
        <end position="163"/>
    </location>
</feature>
<protein>
    <submittedName>
        <fullName evidence="5">Baseplate J/gp47 family protein</fullName>
    </submittedName>
</protein>
<evidence type="ECO:0000313" key="6">
    <source>
        <dbReference type="Proteomes" id="UP000669060"/>
    </source>
</evidence>
<feature type="domain" description="Baseplate J-like C-terminal" evidence="4">
    <location>
        <begin position="275"/>
        <end position="351"/>
    </location>
</feature>
<dbReference type="InterPro" id="IPR006949">
    <property type="entry name" value="Barrel_Baseplate_J-like"/>
</dbReference>
<dbReference type="InterPro" id="IPR058530">
    <property type="entry name" value="Baseplate_J-like_C"/>
</dbReference>
<reference evidence="5 6" key="1">
    <citation type="submission" date="2020-12" db="EMBL/GenBank/DDBJ databases">
        <title>Pseudomonas schmalbachii sp. nov. isolated from millipede gut.</title>
        <authorList>
            <person name="Shelomi M."/>
        </authorList>
    </citation>
    <scope>NUCLEOTIDE SEQUENCE [LARGE SCALE GENOMIC DNA]</scope>
    <source>
        <strain evidence="5 6">Milli4</strain>
    </source>
</reference>
<dbReference type="Pfam" id="PF04865">
    <property type="entry name" value="Baseplate_J"/>
    <property type="match status" value="1"/>
</dbReference>
<evidence type="ECO:0000313" key="5">
    <source>
        <dbReference type="EMBL" id="MBO3274120.1"/>
    </source>
</evidence>
<feature type="domain" description="Baseplate J-like central" evidence="3">
    <location>
        <begin position="194"/>
        <end position="268"/>
    </location>
</feature>
<comment type="caution">
    <text evidence="5">The sequence shown here is derived from an EMBL/GenBank/DDBJ whole genome shotgun (WGS) entry which is preliminary data.</text>
</comment>
<dbReference type="Pfam" id="PF26079">
    <property type="entry name" value="Baseplate_J_C"/>
    <property type="match status" value="1"/>
</dbReference>
<dbReference type="RefSeq" id="WP_208311919.1">
    <property type="nucleotide sequence ID" value="NZ_JAELYA010000001.1"/>
</dbReference>
<comment type="similarity">
    <text evidence="1">Belongs to the Mu gp47/PBSX XkdT family.</text>
</comment>
<proteinExistence type="inferred from homology"/>
<dbReference type="InterPro" id="IPR058531">
    <property type="entry name" value="Baseplate_J_M"/>
</dbReference>
<evidence type="ECO:0000259" key="4">
    <source>
        <dbReference type="Pfam" id="PF26079"/>
    </source>
</evidence>
<evidence type="ECO:0000259" key="3">
    <source>
        <dbReference type="Pfam" id="PF26078"/>
    </source>
</evidence>
<dbReference type="Proteomes" id="UP000669060">
    <property type="component" value="Unassembled WGS sequence"/>
</dbReference>
<gene>
    <name evidence="5" type="ORF">JFY56_02660</name>
</gene>